<comment type="caution">
    <text evidence="17">The sequence shown here is derived from an EMBL/GenBank/DDBJ whole genome shotgun (WGS) entry which is preliminary data.</text>
</comment>
<feature type="compositionally biased region" description="Polar residues" evidence="14">
    <location>
        <begin position="490"/>
        <end position="499"/>
    </location>
</feature>
<keyword evidence="6 13" id="KW-0106">Calcium</keyword>
<feature type="domain" description="Ion transport" evidence="16">
    <location>
        <begin position="882"/>
        <end position="1116"/>
    </location>
</feature>
<evidence type="ECO:0000256" key="5">
    <source>
        <dbReference type="ARBA" id="ARBA00022692"/>
    </source>
</evidence>
<feature type="transmembrane region" description="Helical" evidence="15">
    <location>
        <begin position="1722"/>
        <end position="1740"/>
    </location>
</feature>
<keyword evidence="9" id="KW-0406">Ion transport</keyword>
<keyword evidence="18" id="KW-1185">Reference proteome</keyword>
<evidence type="ECO:0000256" key="3">
    <source>
        <dbReference type="ARBA" id="ARBA00022568"/>
    </source>
</evidence>
<keyword evidence="2" id="KW-0813">Transport</keyword>
<feature type="region of interest" description="Disordered" evidence="14">
    <location>
        <begin position="2155"/>
        <end position="2216"/>
    </location>
</feature>
<gene>
    <name evidence="17" type="ORF">DM01DRAFT_1372373</name>
</gene>
<dbReference type="Gene3D" id="1.20.120.350">
    <property type="entry name" value="Voltage-gated potassium channels. Chain C"/>
    <property type="match status" value="2"/>
</dbReference>
<dbReference type="Proteomes" id="UP000242146">
    <property type="component" value="Unassembled WGS sequence"/>
</dbReference>
<feature type="region of interest" description="Disordered" evidence="14">
    <location>
        <begin position="89"/>
        <end position="186"/>
    </location>
</feature>
<evidence type="ECO:0000256" key="4">
    <source>
        <dbReference type="ARBA" id="ARBA00022673"/>
    </source>
</evidence>
<evidence type="ECO:0000256" key="9">
    <source>
        <dbReference type="ARBA" id="ARBA00023065"/>
    </source>
</evidence>
<feature type="compositionally biased region" description="Basic and acidic residues" evidence="14">
    <location>
        <begin position="1"/>
        <end position="10"/>
    </location>
</feature>
<feature type="transmembrane region" description="Helical" evidence="15">
    <location>
        <begin position="884"/>
        <end position="903"/>
    </location>
</feature>
<organism evidence="17 18">
    <name type="scientific">Hesseltinella vesiculosa</name>
    <dbReference type="NCBI Taxonomy" id="101127"/>
    <lineage>
        <taxon>Eukaryota</taxon>
        <taxon>Fungi</taxon>
        <taxon>Fungi incertae sedis</taxon>
        <taxon>Mucoromycota</taxon>
        <taxon>Mucoromycotina</taxon>
        <taxon>Mucoromycetes</taxon>
        <taxon>Mucorales</taxon>
        <taxon>Cunninghamellaceae</taxon>
        <taxon>Hesseltinella</taxon>
    </lineage>
</organism>
<feature type="transmembrane region" description="Helical" evidence="15">
    <location>
        <begin position="411"/>
        <end position="433"/>
    </location>
</feature>
<feature type="region of interest" description="Disordered" evidence="14">
    <location>
        <begin position="2093"/>
        <end position="2117"/>
    </location>
</feature>
<feature type="transmembrane region" description="Helical" evidence="15">
    <location>
        <begin position="789"/>
        <end position="817"/>
    </location>
</feature>
<dbReference type="Gene3D" id="1.10.238.10">
    <property type="entry name" value="EF-hand"/>
    <property type="match status" value="1"/>
</dbReference>
<evidence type="ECO:0000256" key="15">
    <source>
        <dbReference type="SAM" id="Phobius"/>
    </source>
</evidence>
<protein>
    <recommendedName>
        <fullName evidence="16">Ion transport domain-containing protein</fullName>
    </recommendedName>
</protein>
<sequence length="2295" mass="260237">MDQSKQDYGHALHPNDSPSPNYDAMHRVQPNERSPFATMPLSGPRRLQERYPPLTFDRLEKKNKLDALKRQILSSRRLARASLTRRRSIASGQIYRTKSVSHPPRSPNAESSRSSIESVNSVYSDRSDTLAHHHRPSSHSMHSSLSRSRSTSSRTTGRSLDSQRRFLAPSSASKSPSLIHHSRLSRPSFGSSMHRLSCLNTRAHPQCASNKHPHKRRLAKFLEFSTTSRSKSLLSRPSQVGVTSLQKLLASAWAQWIRLAIRIVDTRSCELLPFKLSVKHLSFLGTYLHVLRTDSNLNERTYYQDGSSSHSGGTSPLLVPSPPGSLPACLSAFTSRWTKSARDNEIRLKGWSLWLFPPYSPFRLFLWRLIASAGYKSVSLVLLFAQWITISAIPIDNHEQKTSVDKPEFRVLMAINAFVLFDVIVKIIVYGFVLETWSETPPVWKDRMMAWFQNTLLAKAASRAIHPLEQRMPFISHSMDQFFEEASDRGSATTDSRSPTPLPPWMASQPDEEMPLLASAEPSPRSSVCLINNPHDLSPTHVSYAHSPSLLHDEQHHDDHQLSHPTVISLDHLKIDHNPFLSDIRNALDLVSGVAFWMNYFLLSGGLFIPVLPAAASLRILRLLFITDGTKVIMQSLNSCMDMFFTTLGFFALFWLLFSMAAQHIFLGAMSRQCAAVNDPFAIPITSDALTLVRPPQMCNSYYNGTDMLLQVYDIDANRLVHGGGLDGGTCQSGQVCIQSSAFTPFYSYLNFDNILSSLLNTFTVISTEGWTDIMYACQDSMSSSVAAVFYSLCVYLMTLVLVPMFIAVITSTFSYVRSTEQKSAFSMEAKKERLLIPTTERTGLRKQDGVQEDSWMYEGHHHLLGQQTHKLQLWVHSVITHPWFRTFGSVLVISNTFVLTLACSHPLDRLPGSLVYANRAIHAMFTLEIVLRIYGSGPKFWSSMCNRVDLILVIGALANLLLVDVTTNLFRILELFSVCRCYRLIYLLPRTLDLLSSMIGDGQGVLNLTVFTVMVLLLLTSVSMQVFGGDFGYRDAEDEFDPGMRFDSFYQSFLSIYQIMTGENWTDILYDSMHSQSYFNVTYAAIYMVFLYFTVHYMVLNMFIAVIMENFDLEEDEIREIQVKRYVRQHRWQPEVFLPFFMKQNQKQVDVHHRLPSNLMADIHQSNFTDFLKDSAAAKSAPPKYVPLPPRKNLRRASIWSASTEFGPEEHQEPEERLFWNDKDGNSLVKYGDEYELNVAREDKAVLSENMNLFHSFIYLSPKHPIRNGCHQLITTPLYDQVMMALTITSAALSVWTDWTFRQSHPHGTLMIEYIQIALLAIFFVDSFLHMVVYGVIVLPTSYLRNVWQVFDFLLLISQVAIKAYLGTAEAASLLRCIRTIRILNIIYYIPAMKALFLDTVYGVPKLLDAAALNLVVFIPFAIYGCFLFAGRFASCNDTDVSGIHSCFGEYLTGYDSEDLPSGLLLPRVWANPYHYSYDTFWAALLHLFECASGEGWIMSLFTAMSVSPSSSAQAKFSWHSNSIWYSFYYVAFMFISSICSIQLFIGVFLESFKQRNGISSLTNYQRHYQDLQRRLNLVKPRPHVYRPEGWIRQTCYNLVIKESGWFLNMAMFITILNIATFASFHLHQQPWVRTVQAILLLACLAFYLAEIFTLSSWNMFDLLVVPLATVLLFTHLLYPEAFPVRILYVIAQVLLCLRLCQKIDALDTLIGIAQKSIAAILYIVIGDFMMKLCFSVAFQEVFYWTSFGLYGSNHVNFRALPTTFSVVFRITTGENWDFLMHDFAKLPPLCVNGGDCGSPVLAYTLFIVYYVVCTYIFENLLIVVVISNFSFTFDKRNQFTQITRTDIRQFKKAWMKCDPGATGYIHKRTISKFLQTLEGALSIHMYNEEHRLSSLLKASEQVDADITHIVSIPVPSKSKYRTNILNERFYNYARVNSQLSTMDIASVKEAKLAYNRLYHELTMALTPKGLAFKTALDILSLRLLDATKALTFDEFVAWSRKQDEIDKQIATERTKNALNMLVQRQKYLREQQLARDNQVYDTMHQHWNSVSTGAITPASSSAVSQTTSKFQLDPRNSTFFEQPLFQTIFCPSTPSGLATQEDHPLDSPASSSRTDLPSIVIDRTPRINVPRRRNQSLTLDIPSFSYAKIGDVDPAGHVPVARDTTPSPMGPSTSRSSSASPFATLEIPNARPDALPQGSEQPPSTAKALGHRRTRSLVTLRVTTPFIGLTAPQPQTPAQESPTTKAADLFVTYFADCRSIDTMKANDSQTLMKELDQTPWSDLLADTINKQRS</sequence>
<feature type="transmembrane region" description="Helical" evidence="15">
    <location>
        <begin position="1387"/>
        <end position="1405"/>
    </location>
</feature>
<evidence type="ECO:0000256" key="12">
    <source>
        <dbReference type="ARBA" id="ARBA00023303"/>
    </source>
</evidence>
<dbReference type="PANTHER" id="PTHR45628:SF7">
    <property type="entry name" value="VOLTAGE-DEPENDENT CALCIUM CHANNEL TYPE A SUBUNIT ALPHA-1"/>
    <property type="match status" value="1"/>
</dbReference>
<reference evidence="17 18" key="1">
    <citation type="submission" date="2016-07" db="EMBL/GenBank/DDBJ databases">
        <title>Pervasive Adenine N6-methylation of Active Genes in Fungi.</title>
        <authorList>
            <consortium name="DOE Joint Genome Institute"/>
            <person name="Mondo S.J."/>
            <person name="Dannebaum R.O."/>
            <person name="Kuo R.C."/>
            <person name="Labutti K."/>
            <person name="Haridas S."/>
            <person name="Kuo A."/>
            <person name="Salamov A."/>
            <person name="Ahrendt S.R."/>
            <person name="Lipzen A."/>
            <person name="Sullivan W."/>
            <person name="Andreopoulos W.B."/>
            <person name="Clum A."/>
            <person name="Lindquist E."/>
            <person name="Daum C."/>
            <person name="Ramamoorthy G.K."/>
            <person name="Gryganskyi A."/>
            <person name="Culley D."/>
            <person name="Magnuson J.K."/>
            <person name="James T.Y."/>
            <person name="O'Malley M.A."/>
            <person name="Stajich J.E."/>
            <person name="Spatafora J.W."/>
            <person name="Visel A."/>
            <person name="Grigoriev I.V."/>
        </authorList>
    </citation>
    <scope>NUCLEOTIDE SEQUENCE [LARGE SCALE GENOMIC DNA]</scope>
    <source>
        <strain evidence="17 18">NRRL 3301</strain>
    </source>
</reference>
<evidence type="ECO:0000256" key="7">
    <source>
        <dbReference type="ARBA" id="ARBA00022882"/>
    </source>
</evidence>
<feature type="transmembrane region" description="Helical" evidence="15">
    <location>
        <begin position="1528"/>
        <end position="1551"/>
    </location>
</feature>
<feature type="transmembrane region" description="Helical" evidence="15">
    <location>
        <begin position="915"/>
        <end position="935"/>
    </location>
</feature>
<feature type="domain" description="Ion transport" evidence="16">
    <location>
        <begin position="1607"/>
        <end position="1832"/>
    </location>
</feature>
<evidence type="ECO:0000256" key="2">
    <source>
        <dbReference type="ARBA" id="ARBA00022448"/>
    </source>
</evidence>
<feature type="region of interest" description="Disordered" evidence="14">
    <location>
        <begin position="1"/>
        <end position="52"/>
    </location>
</feature>
<keyword evidence="3 13" id="KW-0109">Calcium transport</keyword>
<feature type="transmembrane region" description="Helical" evidence="15">
    <location>
        <begin position="1318"/>
        <end position="1342"/>
    </location>
</feature>
<dbReference type="GO" id="GO:0005891">
    <property type="term" value="C:voltage-gated calcium channel complex"/>
    <property type="evidence" value="ECO:0007669"/>
    <property type="project" value="InterPro"/>
</dbReference>
<dbReference type="InterPro" id="IPR050599">
    <property type="entry name" value="VDCC_alpha-1_subunit"/>
</dbReference>
<keyword evidence="12" id="KW-0407">Ion channel</keyword>
<name>A0A1X2GPP3_9FUNG</name>
<dbReference type="Gene3D" id="1.10.287.70">
    <property type="match status" value="4"/>
</dbReference>
<dbReference type="PANTHER" id="PTHR45628">
    <property type="entry name" value="VOLTAGE-DEPENDENT CALCIUM CHANNEL TYPE A SUBUNIT ALPHA-1"/>
    <property type="match status" value="1"/>
</dbReference>
<dbReference type="STRING" id="101127.A0A1X2GPP3"/>
<dbReference type="PRINTS" id="PR00167">
    <property type="entry name" value="CACHANNEL"/>
</dbReference>
<dbReference type="OrthoDB" id="416585at2759"/>
<dbReference type="Pfam" id="PF00520">
    <property type="entry name" value="Ion_trans"/>
    <property type="match status" value="4"/>
</dbReference>
<evidence type="ECO:0000259" key="16">
    <source>
        <dbReference type="Pfam" id="PF00520"/>
    </source>
</evidence>
<evidence type="ECO:0000256" key="8">
    <source>
        <dbReference type="ARBA" id="ARBA00022989"/>
    </source>
</evidence>
<dbReference type="InterPro" id="IPR005821">
    <property type="entry name" value="Ion_trans_dom"/>
</dbReference>
<evidence type="ECO:0000256" key="10">
    <source>
        <dbReference type="ARBA" id="ARBA00023136"/>
    </source>
</evidence>
<feature type="compositionally biased region" description="Low complexity" evidence="14">
    <location>
        <begin position="107"/>
        <end position="124"/>
    </location>
</feature>
<accession>A0A1X2GPP3</accession>
<feature type="transmembrane region" description="Helical" evidence="15">
    <location>
        <begin position="642"/>
        <end position="662"/>
    </location>
</feature>
<keyword evidence="5 15" id="KW-0812">Transmembrane</keyword>
<feature type="transmembrane region" description="Helical" evidence="15">
    <location>
        <begin position="1411"/>
        <end position="1431"/>
    </location>
</feature>
<comment type="subcellular location">
    <subcellularLocation>
        <location evidence="1 13">Membrane</location>
        <topology evidence="1 13">Multi-pass membrane protein</topology>
    </subcellularLocation>
</comment>
<feature type="region of interest" description="Disordered" evidence="14">
    <location>
        <begin position="485"/>
        <end position="508"/>
    </location>
</feature>
<dbReference type="SUPFAM" id="SSF81324">
    <property type="entry name" value="Voltage-gated potassium channels"/>
    <property type="match status" value="3"/>
</dbReference>
<dbReference type="GO" id="GO:0008331">
    <property type="term" value="F:high voltage-gated calcium channel activity"/>
    <property type="evidence" value="ECO:0007669"/>
    <property type="project" value="TreeGrafter"/>
</dbReference>
<keyword evidence="7 13" id="KW-0851">Voltage-gated channel</keyword>
<keyword evidence="8 15" id="KW-1133">Transmembrane helix</keyword>
<feature type="transmembrane region" description="Helical" evidence="15">
    <location>
        <begin position="600"/>
        <end position="621"/>
    </location>
</feature>
<feature type="domain" description="Ion transport" evidence="16">
    <location>
        <begin position="580"/>
        <end position="821"/>
    </location>
</feature>
<dbReference type="InterPro" id="IPR027359">
    <property type="entry name" value="Volt_channel_dom_sf"/>
</dbReference>
<feature type="transmembrane region" description="Helical" evidence="15">
    <location>
        <begin position="1686"/>
        <end position="1702"/>
    </location>
</feature>
<keyword evidence="11" id="KW-0325">Glycoprotein</keyword>
<evidence type="ECO:0000256" key="11">
    <source>
        <dbReference type="ARBA" id="ARBA00023180"/>
    </source>
</evidence>
<feature type="compositionally biased region" description="Low complexity" evidence="14">
    <location>
        <begin position="2166"/>
        <end position="2186"/>
    </location>
</feature>
<evidence type="ECO:0000313" key="18">
    <source>
        <dbReference type="Proteomes" id="UP000242146"/>
    </source>
</evidence>
<comment type="similarity">
    <text evidence="13">Belongs to the calcium channel alpha-1 subunit (TC 1.A.1.11) family.</text>
</comment>
<dbReference type="EMBL" id="MCGT01000007">
    <property type="protein sequence ID" value="ORX58316.1"/>
    <property type="molecule type" value="Genomic_DNA"/>
</dbReference>
<feature type="compositionally biased region" description="Low complexity" evidence="14">
    <location>
        <begin position="167"/>
        <end position="179"/>
    </location>
</feature>
<dbReference type="InterPro" id="IPR002077">
    <property type="entry name" value="VDCCAlpha1"/>
</dbReference>
<dbReference type="GO" id="GO:0098703">
    <property type="term" value="P:calcium ion import across plasma membrane"/>
    <property type="evidence" value="ECO:0007669"/>
    <property type="project" value="TreeGrafter"/>
</dbReference>
<feature type="transmembrane region" description="Helical" evidence="15">
    <location>
        <begin position="1809"/>
        <end position="1833"/>
    </location>
</feature>
<feature type="transmembrane region" description="Helical" evidence="15">
    <location>
        <begin position="1348"/>
        <end position="1367"/>
    </location>
</feature>
<feature type="transmembrane region" description="Helical" evidence="15">
    <location>
        <begin position="1079"/>
        <end position="1101"/>
    </location>
</feature>
<evidence type="ECO:0000256" key="13">
    <source>
        <dbReference type="RuleBase" id="RU003808"/>
    </source>
</evidence>
<feature type="transmembrane region" description="Helical" evidence="15">
    <location>
        <begin position="947"/>
        <end position="964"/>
    </location>
</feature>
<proteinExistence type="inferred from homology"/>
<evidence type="ECO:0000256" key="1">
    <source>
        <dbReference type="ARBA" id="ARBA00004141"/>
    </source>
</evidence>
<keyword evidence="10 15" id="KW-0472">Membrane</keyword>
<evidence type="ECO:0000313" key="17">
    <source>
        <dbReference type="EMBL" id="ORX58316.1"/>
    </source>
</evidence>
<feature type="domain" description="Ion transport" evidence="16">
    <location>
        <begin position="1280"/>
        <end position="1557"/>
    </location>
</feature>
<evidence type="ECO:0000256" key="6">
    <source>
        <dbReference type="ARBA" id="ARBA00022837"/>
    </source>
</evidence>
<keyword evidence="4 13" id="KW-0107">Calcium channel</keyword>
<evidence type="ECO:0000256" key="14">
    <source>
        <dbReference type="SAM" id="MobiDB-lite"/>
    </source>
</evidence>
<feature type="transmembrane region" description="Helical" evidence="15">
    <location>
        <begin position="1607"/>
        <end position="1626"/>
    </location>
</feature>
<feature type="compositionally biased region" description="Low complexity" evidence="14">
    <location>
        <begin position="138"/>
        <end position="159"/>
    </location>
</feature>
<feature type="transmembrane region" description="Helical" evidence="15">
    <location>
        <begin position="1009"/>
        <end position="1029"/>
    </location>
</feature>